<accession>A0A1I5R5S8</accession>
<dbReference type="PIRSF" id="PIRSF036893">
    <property type="entry name" value="Lipocalin_ApoD"/>
    <property type="match status" value="1"/>
</dbReference>
<dbReference type="GO" id="GO:0006950">
    <property type="term" value="P:response to stress"/>
    <property type="evidence" value="ECO:0007669"/>
    <property type="project" value="UniProtKB-ARBA"/>
</dbReference>
<dbReference type="PANTHER" id="PTHR10612:SF34">
    <property type="entry name" value="APOLIPOPROTEIN D"/>
    <property type="match status" value="1"/>
</dbReference>
<dbReference type="InterPro" id="IPR047202">
    <property type="entry name" value="Lipocalin_Blc-like_dom"/>
</dbReference>
<dbReference type="RefSeq" id="WP_090653446.1">
    <property type="nucleotide sequence ID" value="NZ_FOXQ01000001.1"/>
</dbReference>
<feature type="domain" description="Lipocalin/cytosolic fatty-acid binding" evidence="4">
    <location>
        <begin position="43"/>
        <end position="180"/>
    </location>
</feature>
<keyword evidence="3" id="KW-0812">Transmembrane</keyword>
<dbReference type="InterPro" id="IPR012674">
    <property type="entry name" value="Calycin"/>
</dbReference>
<dbReference type="CDD" id="cd19438">
    <property type="entry name" value="lipocalin_Blc-like"/>
    <property type="match status" value="1"/>
</dbReference>
<dbReference type="InterPro" id="IPR022272">
    <property type="entry name" value="Lipocalin_CS"/>
</dbReference>
<keyword evidence="6" id="KW-1185">Reference proteome</keyword>
<evidence type="ECO:0000256" key="2">
    <source>
        <dbReference type="PIRNR" id="PIRNR036893"/>
    </source>
</evidence>
<comment type="similarity">
    <text evidence="1 2">Belongs to the calycin superfamily. Lipocalin family.</text>
</comment>
<dbReference type="PROSITE" id="PS00213">
    <property type="entry name" value="LIPOCALIN"/>
    <property type="match status" value="1"/>
</dbReference>
<dbReference type="AlphaFoldDB" id="A0A1I5R5S8"/>
<gene>
    <name evidence="5" type="ORF">SAMN05444277_10191</name>
</gene>
<evidence type="ECO:0000256" key="1">
    <source>
        <dbReference type="ARBA" id="ARBA00006889"/>
    </source>
</evidence>
<reference evidence="5 6" key="1">
    <citation type="submission" date="2016-10" db="EMBL/GenBank/DDBJ databases">
        <authorList>
            <person name="de Groot N.N."/>
        </authorList>
    </citation>
    <scope>NUCLEOTIDE SEQUENCE [LARGE SCALE GENOMIC DNA]</scope>
    <source>
        <strain evidence="5 6">DSM 28286</strain>
    </source>
</reference>
<keyword evidence="5" id="KW-0449">Lipoprotein</keyword>
<dbReference type="PANTHER" id="PTHR10612">
    <property type="entry name" value="APOLIPOPROTEIN D"/>
    <property type="match status" value="1"/>
</dbReference>
<proteinExistence type="inferred from homology"/>
<dbReference type="InterPro" id="IPR002446">
    <property type="entry name" value="Lipocalin_bac"/>
</dbReference>
<protein>
    <submittedName>
        <fullName evidence="5">Apolipoprotein D and lipocalin family protein</fullName>
    </submittedName>
</protein>
<dbReference type="PRINTS" id="PR01171">
    <property type="entry name" value="BCTLIPOCALIN"/>
</dbReference>
<dbReference type="STRING" id="1465490.SAMN05444277_10191"/>
<dbReference type="Proteomes" id="UP000199031">
    <property type="component" value="Unassembled WGS sequence"/>
</dbReference>
<dbReference type="SUPFAM" id="SSF50814">
    <property type="entry name" value="Lipocalins"/>
    <property type="match status" value="1"/>
</dbReference>
<evidence type="ECO:0000259" key="4">
    <source>
        <dbReference type="Pfam" id="PF08212"/>
    </source>
</evidence>
<feature type="transmembrane region" description="Helical" evidence="3">
    <location>
        <begin position="6"/>
        <end position="24"/>
    </location>
</feature>
<evidence type="ECO:0000313" key="5">
    <source>
        <dbReference type="EMBL" id="SFP53882.1"/>
    </source>
</evidence>
<dbReference type="InterPro" id="IPR000566">
    <property type="entry name" value="Lipocln_cytosolic_FA-bd_dom"/>
</dbReference>
<dbReference type="OrthoDB" id="594739at2"/>
<keyword evidence="3" id="KW-0472">Membrane</keyword>
<dbReference type="Gene3D" id="2.40.128.20">
    <property type="match status" value="1"/>
</dbReference>
<dbReference type="InterPro" id="IPR022271">
    <property type="entry name" value="Lipocalin_ApoD"/>
</dbReference>
<keyword evidence="3" id="KW-1133">Transmembrane helix</keyword>
<name>A0A1I5R5S8_9BACT</name>
<evidence type="ECO:0000313" key="6">
    <source>
        <dbReference type="Proteomes" id="UP000199031"/>
    </source>
</evidence>
<organism evidence="5 6">
    <name type="scientific">Parafilimonas terrae</name>
    <dbReference type="NCBI Taxonomy" id="1465490"/>
    <lineage>
        <taxon>Bacteria</taxon>
        <taxon>Pseudomonadati</taxon>
        <taxon>Bacteroidota</taxon>
        <taxon>Chitinophagia</taxon>
        <taxon>Chitinophagales</taxon>
        <taxon>Chitinophagaceae</taxon>
        <taxon>Parafilimonas</taxon>
    </lineage>
</organism>
<dbReference type="EMBL" id="FOXQ01000001">
    <property type="protein sequence ID" value="SFP53882.1"/>
    <property type="molecule type" value="Genomic_DNA"/>
</dbReference>
<sequence>MKQKKYLVAAGAALAAAGIAYIILRSKKTLPSGFNAITGFNKEKYMGKWYEIARLDYYWERGLYNVTAEYSLNKNGSVKVVNTGYDFKSNKRKISTGKAKFVSDEATGQLKVSFFGPFYSGYNIIAIDKAYKYALVAGHNLNYLWLLSREKTMPENITSEYLFIAQTAGFPIEDLVWTRQS</sequence>
<dbReference type="Pfam" id="PF08212">
    <property type="entry name" value="Lipocalin_2"/>
    <property type="match status" value="1"/>
</dbReference>
<evidence type="ECO:0000256" key="3">
    <source>
        <dbReference type="SAM" id="Phobius"/>
    </source>
</evidence>